<protein>
    <recommendedName>
        <fullName evidence="4">DUF4345 domain-containing protein</fullName>
    </recommendedName>
</protein>
<organism evidence="2 3">
    <name type="scientific">Phenylobacterium kunshanense</name>
    <dbReference type="NCBI Taxonomy" id="1445034"/>
    <lineage>
        <taxon>Bacteria</taxon>
        <taxon>Pseudomonadati</taxon>
        <taxon>Pseudomonadota</taxon>
        <taxon>Alphaproteobacteria</taxon>
        <taxon>Caulobacterales</taxon>
        <taxon>Caulobacteraceae</taxon>
        <taxon>Phenylobacterium</taxon>
    </lineage>
</organism>
<evidence type="ECO:0000313" key="2">
    <source>
        <dbReference type="EMBL" id="RAK63095.1"/>
    </source>
</evidence>
<keyword evidence="3" id="KW-1185">Reference proteome</keyword>
<reference evidence="2 3" key="1">
    <citation type="submission" date="2018-05" db="EMBL/GenBank/DDBJ databases">
        <authorList>
            <person name="Lanie J.A."/>
            <person name="Ng W.-L."/>
            <person name="Kazmierczak K.M."/>
            <person name="Andrzejewski T.M."/>
            <person name="Davidsen T.M."/>
            <person name="Wayne K.J."/>
            <person name="Tettelin H."/>
            <person name="Glass J.I."/>
            <person name="Rusch D."/>
            <person name="Podicherti R."/>
            <person name="Tsui H.-C.T."/>
            <person name="Winkler M.E."/>
        </authorList>
    </citation>
    <scope>NUCLEOTIDE SEQUENCE [LARGE SCALE GENOMIC DNA]</scope>
    <source>
        <strain evidence="2 3">BUT-10</strain>
    </source>
</reference>
<sequence>MTFARWVFTIGGIWGVIIIAPLFFMESSLAAMTGPFSHPDTYYGFAASTLAWQFGYLLIGRDPVRYRPFMLIGAFGKAVFFGACWTLAILGRVQPIVAWAVTPDIILAILFVVAWWRTRTAG</sequence>
<keyword evidence="1" id="KW-1133">Transmembrane helix</keyword>
<evidence type="ECO:0000256" key="1">
    <source>
        <dbReference type="SAM" id="Phobius"/>
    </source>
</evidence>
<evidence type="ECO:0000313" key="3">
    <source>
        <dbReference type="Proteomes" id="UP000249524"/>
    </source>
</evidence>
<evidence type="ECO:0008006" key="4">
    <source>
        <dbReference type="Google" id="ProtNLM"/>
    </source>
</evidence>
<dbReference type="RefSeq" id="WP_111277494.1">
    <property type="nucleotide sequence ID" value="NZ_QFYS01000009.1"/>
</dbReference>
<dbReference type="EMBL" id="QFYS01000009">
    <property type="protein sequence ID" value="RAK63095.1"/>
    <property type="molecule type" value="Genomic_DNA"/>
</dbReference>
<proteinExistence type="predicted"/>
<feature type="transmembrane region" description="Helical" evidence="1">
    <location>
        <begin position="41"/>
        <end position="59"/>
    </location>
</feature>
<feature type="transmembrane region" description="Helical" evidence="1">
    <location>
        <begin position="7"/>
        <end position="25"/>
    </location>
</feature>
<feature type="transmembrane region" description="Helical" evidence="1">
    <location>
        <begin position="96"/>
        <end position="116"/>
    </location>
</feature>
<feature type="transmembrane region" description="Helical" evidence="1">
    <location>
        <begin position="71"/>
        <end position="90"/>
    </location>
</feature>
<dbReference type="Proteomes" id="UP000249524">
    <property type="component" value="Unassembled WGS sequence"/>
</dbReference>
<name>A0A328B8U9_9CAUL</name>
<keyword evidence="1" id="KW-0472">Membrane</keyword>
<accession>A0A328B8U9</accession>
<dbReference type="OrthoDB" id="7408369at2"/>
<dbReference type="AlphaFoldDB" id="A0A328B8U9"/>
<keyword evidence="1" id="KW-0812">Transmembrane</keyword>
<gene>
    <name evidence="2" type="ORF">DJ019_17665</name>
</gene>
<comment type="caution">
    <text evidence="2">The sequence shown here is derived from an EMBL/GenBank/DDBJ whole genome shotgun (WGS) entry which is preliminary data.</text>
</comment>